<dbReference type="PANTHER" id="PTHR10093">
    <property type="entry name" value="IRON-SULFUR CLUSTER ASSEMBLY ENZYME NIFU HOMOLOG"/>
    <property type="match status" value="1"/>
</dbReference>
<feature type="domain" description="NIF system FeS cluster assembly NifU N-terminal" evidence="1">
    <location>
        <begin position="4"/>
        <end position="125"/>
    </location>
</feature>
<dbReference type="Pfam" id="PF01592">
    <property type="entry name" value="NifU_N"/>
    <property type="match status" value="1"/>
</dbReference>
<dbReference type="EMBL" id="JAGQLL010000053">
    <property type="protein sequence ID" value="MCA9380374.1"/>
    <property type="molecule type" value="Genomic_DNA"/>
</dbReference>
<comment type="caution">
    <text evidence="2">The sequence shown here is derived from an EMBL/GenBank/DDBJ whole genome shotgun (WGS) entry which is preliminary data.</text>
</comment>
<accession>A0A955L0P1</accession>
<evidence type="ECO:0000259" key="1">
    <source>
        <dbReference type="Pfam" id="PF01592"/>
    </source>
</evidence>
<gene>
    <name evidence="2" type="ORF">KC675_04310</name>
</gene>
<proteinExistence type="predicted"/>
<dbReference type="CDD" id="cd06664">
    <property type="entry name" value="IscU_like"/>
    <property type="match status" value="1"/>
</dbReference>
<dbReference type="Proteomes" id="UP000745577">
    <property type="component" value="Unassembled WGS sequence"/>
</dbReference>
<dbReference type="AlphaFoldDB" id="A0A955L0P1"/>
<name>A0A955L0P1_9BACT</name>
<sequence>MDLYRQDMIDHYQNPRNYGEIFDADVIIELDNSSCGDKIKLFVKLKNDKIDKVSFTGEGCAVAIASASKLTEYAKGKDIKHIQELTTDDLLKIIKVDLTISRIKCANLSLETLKKSINSVDRKQKI</sequence>
<evidence type="ECO:0000313" key="3">
    <source>
        <dbReference type="Proteomes" id="UP000745577"/>
    </source>
</evidence>
<reference evidence="2" key="2">
    <citation type="journal article" date="2021" name="Microbiome">
        <title>Successional dynamics and alternative stable states in a saline activated sludge microbial community over 9 years.</title>
        <authorList>
            <person name="Wang Y."/>
            <person name="Ye J."/>
            <person name="Ju F."/>
            <person name="Liu L."/>
            <person name="Boyd J.A."/>
            <person name="Deng Y."/>
            <person name="Parks D.H."/>
            <person name="Jiang X."/>
            <person name="Yin X."/>
            <person name="Woodcroft B.J."/>
            <person name="Tyson G.W."/>
            <person name="Hugenholtz P."/>
            <person name="Polz M.F."/>
            <person name="Zhang T."/>
        </authorList>
    </citation>
    <scope>NUCLEOTIDE SEQUENCE</scope>
    <source>
        <strain evidence="2">HKST-UBA15</strain>
    </source>
</reference>
<reference evidence="2" key="1">
    <citation type="submission" date="2020-04" db="EMBL/GenBank/DDBJ databases">
        <authorList>
            <person name="Zhang T."/>
        </authorList>
    </citation>
    <scope>NUCLEOTIDE SEQUENCE</scope>
    <source>
        <strain evidence="2">HKST-UBA15</strain>
    </source>
</reference>
<dbReference type="GO" id="GO:0016226">
    <property type="term" value="P:iron-sulfur cluster assembly"/>
    <property type="evidence" value="ECO:0007669"/>
    <property type="project" value="InterPro"/>
</dbReference>
<dbReference type="Gene3D" id="3.90.1010.10">
    <property type="match status" value="1"/>
</dbReference>
<dbReference type="SUPFAM" id="SSF82649">
    <property type="entry name" value="SufE/NifU"/>
    <property type="match status" value="1"/>
</dbReference>
<dbReference type="InterPro" id="IPR002871">
    <property type="entry name" value="NIF_FeS_clus_asmbl_NifU_N"/>
</dbReference>
<evidence type="ECO:0000313" key="2">
    <source>
        <dbReference type="EMBL" id="MCA9380374.1"/>
    </source>
</evidence>
<organism evidence="2 3">
    <name type="scientific">Candidatus Dojkabacteria bacterium</name>
    <dbReference type="NCBI Taxonomy" id="2099670"/>
    <lineage>
        <taxon>Bacteria</taxon>
        <taxon>Candidatus Dojkabacteria</taxon>
    </lineage>
</organism>
<dbReference type="GO" id="GO:0051536">
    <property type="term" value="F:iron-sulfur cluster binding"/>
    <property type="evidence" value="ECO:0007669"/>
    <property type="project" value="InterPro"/>
</dbReference>
<dbReference type="GO" id="GO:0005506">
    <property type="term" value="F:iron ion binding"/>
    <property type="evidence" value="ECO:0007669"/>
    <property type="project" value="InterPro"/>
</dbReference>
<protein>
    <submittedName>
        <fullName evidence="2">Iron-sulfur cluster assembly scaffold protein</fullName>
    </submittedName>
</protein>